<evidence type="ECO:0000256" key="4">
    <source>
        <dbReference type="ARBA" id="ARBA00022692"/>
    </source>
</evidence>
<comment type="subcellular location">
    <subcellularLocation>
        <location evidence="1">Cell membrane</location>
        <topology evidence="1">Multi-pass membrane protein</topology>
    </subcellularLocation>
</comment>
<dbReference type="KEGG" id="cmav:ABHF33_15020"/>
<dbReference type="GO" id="GO:0005886">
    <property type="term" value="C:plasma membrane"/>
    <property type="evidence" value="ECO:0007669"/>
    <property type="project" value="UniProtKB-SubCell"/>
</dbReference>
<keyword evidence="3" id="KW-1003">Cell membrane</keyword>
<keyword evidence="6 7" id="KW-0472">Membrane</keyword>
<evidence type="ECO:0000256" key="6">
    <source>
        <dbReference type="ARBA" id="ARBA00023136"/>
    </source>
</evidence>
<feature type="transmembrane region" description="Helical" evidence="7">
    <location>
        <begin position="32"/>
        <end position="49"/>
    </location>
</feature>
<feature type="transmembrane region" description="Helical" evidence="7">
    <location>
        <begin position="120"/>
        <end position="141"/>
    </location>
</feature>
<organism evidence="9">
    <name type="scientific">Chitinibacter mangrovi</name>
    <dbReference type="NCBI Taxonomy" id="3153927"/>
    <lineage>
        <taxon>Bacteria</taxon>
        <taxon>Pseudomonadati</taxon>
        <taxon>Pseudomonadota</taxon>
        <taxon>Betaproteobacteria</taxon>
        <taxon>Neisseriales</taxon>
        <taxon>Chitinibacteraceae</taxon>
        <taxon>Chitinibacter</taxon>
    </lineage>
</organism>
<feature type="domain" description="Glycine transporter" evidence="8">
    <location>
        <begin position="8"/>
        <end position="79"/>
    </location>
</feature>
<accession>A0AAU7F6N1</accession>
<evidence type="ECO:0000256" key="3">
    <source>
        <dbReference type="ARBA" id="ARBA00022475"/>
    </source>
</evidence>
<gene>
    <name evidence="9" type="ORF">ABHF33_15020</name>
</gene>
<sequence length="213" mass="23555">MTLPEFTWLYLIGTASFTISGYLIGAKKRFDVLGVVILALLTAIGGGMIRDVLVMQIPRVFIDNGPFLTIFTTLALAWLIKLHQRNQGMLRKLFIVADSIGLVAFSIAGAQMAMLMDLNLFGVCVLAFVTAVGGGLVRDMMVNDVPFILHEDFYGTVAIVVAMLFYFARQLGLNSALWVWVLFGIGLTLRLVAHWRDLSLPKVENDQVATDRE</sequence>
<dbReference type="RefSeq" id="WP_348944706.1">
    <property type="nucleotide sequence ID" value="NZ_CP157355.1"/>
</dbReference>
<comment type="similarity">
    <text evidence="2">Belongs to the UPF0126 family.</text>
</comment>
<feature type="transmembrane region" description="Helical" evidence="7">
    <location>
        <begin position="175"/>
        <end position="193"/>
    </location>
</feature>
<feature type="transmembrane region" description="Helical" evidence="7">
    <location>
        <begin position="61"/>
        <end position="81"/>
    </location>
</feature>
<dbReference type="PANTHER" id="PTHR30506">
    <property type="entry name" value="INNER MEMBRANE PROTEIN"/>
    <property type="match status" value="1"/>
</dbReference>
<keyword evidence="4 7" id="KW-0812">Transmembrane</keyword>
<protein>
    <submittedName>
        <fullName evidence="9">Trimeric intracellular cation channel family protein</fullName>
    </submittedName>
</protein>
<reference evidence="9" key="1">
    <citation type="submission" date="2024-05" db="EMBL/GenBank/DDBJ databases">
        <authorList>
            <person name="Yang L."/>
            <person name="Pan L."/>
        </authorList>
    </citation>
    <scope>NUCLEOTIDE SEQUENCE</scope>
    <source>
        <strain evidence="9">FCG-7</strain>
    </source>
</reference>
<feature type="domain" description="Glycine transporter" evidence="8">
    <location>
        <begin position="96"/>
        <end position="169"/>
    </location>
</feature>
<dbReference type="EMBL" id="CP157355">
    <property type="protein sequence ID" value="XBM00350.1"/>
    <property type="molecule type" value="Genomic_DNA"/>
</dbReference>
<name>A0AAU7F6N1_9NEIS</name>
<feature type="transmembrane region" description="Helical" evidence="7">
    <location>
        <begin position="6"/>
        <end position="25"/>
    </location>
</feature>
<dbReference type="Pfam" id="PF03458">
    <property type="entry name" value="Gly_transporter"/>
    <property type="match status" value="2"/>
</dbReference>
<dbReference type="InterPro" id="IPR005115">
    <property type="entry name" value="Gly_transporter"/>
</dbReference>
<evidence type="ECO:0000256" key="7">
    <source>
        <dbReference type="SAM" id="Phobius"/>
    </source>
</evidence>
<dbReference type="PANTHER" id="PTHR30506:SF3">
    <property type="entry name" value="UPF0126 INNER MEMBRANE PROTEIN YADS-RELATED"/>
    <property type="match status" value="1"/>
</dbReference>
<evidence type="ECO:0000259" key="8">
    <source>
        <dbReference type="Pfam" id="PF03458"/>
    </source>
</evidence>
<evidence type="ECO:0000256" key="2">
    <source>
        <dbReference type="ARBA" id="ARBA00008193"/>
    </source>
</evidence>
<keyword evidence="5 7" id="KW-1133">Transmembrane helix</keyword>
<evidence type="ECO:0000256" key="1">
    <source>
        <dbReference type="ARBA" id="ARBA00004651"/>
    </source>
</evidence>
<feature type="transmembrane region" description="Helical" evidence="7">
    <location>
        <begin position="93"/>
        <end position="114"/>
    </location>
</feature>
<evidence type="ECO:0000313" key="9">
    <source>
        <dbReference type="EMBL" id="XBM00350.1"/>
    </source>
</evidence>
<feature type="transmembrane region" description="Helical" evidence="7">
    <location>
        <begin position="153"/>
        <end position="169"/>
    </location>
</feature>
<proteinExistence type="inferred from homology"/>
<dbReference type="AlphaFoldDB" id="A0AAU7F6N1"/>
<evidence type="ECO:0000256" key="5">
    <source>
        <dbReference type="ARBA" id="ARBA00022989"/>
    </source>
</evidence>